<organism evidence="1 2">
    <name type="scientific">Solanum pinnatisectum</name>
    <name type="common">tansyleaf nightshade</name>
    <dbReference type="NCBI Taxonomy" id="50273"/>
    <lineage>
        <taxon>Eukaryota</taxon>
        <taxon>Viridiplantae</taxon>
        <taxon>Streptophyta</taxon>
        <taxon>Embryophyta</taxon>
        <taxon>Tracheophyta</taxon>
        <taxon>Spermatophyta</taxon>
        <taxon>Magnoliopsida</taxon>
        <taxon>eudicotyledons</taxon>
        <taxon>Gunneridae</taxon>
        <taxon>Pentapetalae</taxon>
        <taxon>asterids</taxon>
        <taxon>lamiids</taxon>
        <taxon>Solanales</taxon>
        <taxon>Solanaceae</taxon>
        <taxon>Solanoideae</taxon>
        <taxon>Solaneae</taxon>
        <taxon>Solanum</taxon>
    </lineage>
</organism>
<protein>
    <submittedName>
        <fullName evidence="1">Uncharacterized protein</fullName>
    </submittedName>
</protein>
<gene>
    <name evidence="1" type="ORF">R3W88_006291</name>
</gene>
<name>A0AAV9KFZ5_9SOLN</name>
<reference evidence="1 2" key="1">
    <citation type="submission" date="2023-10" db="EMBL/GenBank/DDBJ databases">
        <title>Genome-Wide Identification Analysis in wild type Solanum Pinnatisectum Reveals Some Genes Defensing Phytophthora Infestans.</title>
        <authorList>
            <person name="Sun C."/>
        </authorList>
    </citation>
    <scope>NUCLEOTIDE SEQUENCE [LARGE SCALE GENOMIC DNA]</scope>
    <source>
        <strain evidence="1">LQN</strain>
        <tissue evidence="1">Leaf</tissue>
    </source>
</reference>
<dbReference type="Gene3D" id="2.60.40.150">
    <property type="entry name" value="C2 domain"/>
    <property type="match status" value="1"/>
</dbReference>
<proteinExistence type="predicted"/>
<dbReference type="AlphaFoldDB" id="A0AAV9KFZ5"/>
<dbReference type="Proteomes" id="UP001311915">
    <property type="component" value="Unassembled WGS sequence"/>
</dbReference>
<dbReference type="InterPro" id="IPR035892">
    <property type="entry name" value="C2_domain_sf"/>
</dbReference>
<dbReference type="SUPFAM" id="SSF49562">
    <property type="entry name" value="C2 domain (Calcium/lipid-binding domain, CaLB)"/>
    <property type="match status" value="1"/>
</dbReference>
<evidence type="ECO:0000313" key="2">
    <source>
        <dbReference type="Proteomes" id="UP001311915"/>
    </source>
</evidence>
<sequence>MEKNTHASDNILMLLTVEFACFNKEKKGTFYVKVFIEGEGPIKRKALVTLSSKNIKYSNNVIWGTNRWVITIDPTERVNSLRFEVYKARKFFSDSLIGMTTYKLKTRLKSSDQLRSEEEKSLIPCENNKNTSLKICKNKASTGELNVNVVLREKVAIKDAAQDYFVLKQEDFRFPKH</sequence>
<evidence type="ECO:0000313" key="1">
    <source>
        <dbReference type="EMBL" id="KAK4711778.1"/>
    </source>
</evidence>
<keyword evidence="2" id="KW-1185">Reference proteome</keyword>
<accession>A0AAV9KFZ5</accession>
<dbReference type="EMBL" id="JAWPEI010000011">
    <property type="protein sequence ID" value="KAK4711778.1"/>
    <property type="molecule type" value="Genomic_DNA"/>
</dbReference>
<comment type="caution">
    <text evidence="1">The sequence shown here is derived from an EMBL/GenBank/DDBJ whole genome shotgun (WGS) entry which is preliminary data.</text>
</comment>